<dbReference type="KEGG" id="lfv:LF543_00355"/>
<evidence type="ECO:0000256" key="1">
    <source>
        <dbReference type="ARBA" id="ARBA00022670"/>
    </source>
</evidence>
<dbReference type="GO" id="GO:0008234">
    <property type="term" value="F:cysteine-type peptidase activity"/>
    <property type="evidence" value="ECO:0007669"/>
    <property type="project" value="UniProtKB-KW"/>
</dbReference>
<keyword evidence="2" id="KW-0378">Hydrolase</keyword>
<proteinExistence type="predicted"/>
<protein>
    <submittedName>
        <fullName evidence="5">Sortase</fullName>
    </submittedName>
</protein>
<dbReference type="Gene3D" id="2.40.260.10">
    <property type="entry name" value="Sortase"/>
    <property type="match status" value="1"/>
</dbReference>
<dbReference type="InterPro" id="IPR042007">
    <property type="entry name" value="Sortase_A"/>
</dbReference>
<dbReference type="NCBIfam" id="TIGR01076">
    <property type="entry name" value="sortase_fam"/>
    <property type="match status" value="1"/>
</dbReference>
<evidence type="ECO:0000256" key="2">
    <source>
        <dbReference type="ARBA" id="ARBA00022801"/>
    </source>
</evidence>
<evidence type="ECO:0000256" key="3">
    <source>
        <dbReference type="ARBA" id="ARBA00022807"/>
    </source>
</evidence>
<feature type="active site" description="Acyl-thioester intermediate" evidence="4">
    <location>
        <position position="190"/>
    </location>
</feature>
<evidence type="ECO:0000313" key="6">
    <source>
        <dbReference type="Proteomes" id="UP000327194"/>
    </source>
</evidence>
<name>A0AAE6NZ21_9LACO</name>
<dbReference type="Proteomes" id="UP000327194">
    <property type="component" value="Chromosome"/>
</dbReference>
<dbReference type="Pfam" id="PF04203">
    <property type="entry name" value="Sortase"/>
    <property type="match status" value="1"/>
</dbReference>
<dbReference type="EMBL" id="CP045562">
    <property type="protein sequence ID" value="QFX92124.1"/>
    <property type="molecule type" value="Genomic_DNA"/>
</dbReference>
<reference evidence="5 6" key="1">
    <citation type="submission" date="2019-10" db="EMBL/GenBank/DDBJ databases">
        <title>Genome sequencing of Lactobacillus fructivorans.</title>
        <authorList>
            <person name="Kim K."/>
        </authorList>
    </citation>
    <scope>NUCLEOTIDE SEQUENCE [LARGE SCALE GENOMIC DNA]</scope>
    <source>
        <strain evidence="5 6">LF543</strain>
    </source>
</reference>
<gene>
    <name evidence="5" type="ORF">LF543_00355</name>
</gene>
<dbReference type="GO" id="GO:0006508">
    <property type="term" value="P:proteolysis"/>
    <property type="evidence" value="ECO:0007669"/>
    <property type="project" value="UniProtKB-KW"/>
</dbReference>
<keyword evidence="3" id="KW-0788">Thiol protease</keyword>
<keyword evidence="1" id="KW-0645">Protease</keyword>
<dbReference type="SUPFAM" id="SSF63817">
    <property type="entry name" value="Sortase"/>
    <property type="match status" value="1"/>
</dbReference>
<evidence type="ECO:0000313" key="5">
    <source>
        <dbReference type="EMBL" id="QFX92124.1"/>
    </source>
</evidence>
<accession>A0AAE6NZ21</accession>
<organism evidence="5 6">
    <name type="scientific">Fructilactobacillus fructivorans</name>
    <dbReference type="NCBI Taxonomy" id="1614"/>
    <lineage>
        <taxon>Bacteria</taxon>
        <taxon>Bacillati</taxon>
        <taxon>Bacillota</taxon>
        <taxon>Bacilli</taxon>
        <taxon>Lactobacillales</taxon>
        <taxon>Lactobacillaceae</taxon>
        <taxon>Fructilactobacillus</taxon>
    </lineage>
</organism>
<dbReference type="InterPro" id="IPR005754">
    <property type="entry name" value="Sortase"/>
</dbReference>
<dbReference type="AlphaFoldDB" id="A0AAE6NZ21"/>
<sequence>MKKFLGNLLIVILVVVGLGLVFNSQIMSWWVGYQGGQKASSITKQEAKRGNQRKGDYNFNNVKAVDENAIMKSTKAKQSPAIGRIKIPDLKVDLPIFKGLNDDDLTIGAGTMKMDEKMGEKNYVLAGHHMKNPDVLFSPLSRAKVGQKIYLSNPSKKYTYKITSKKIVSENDISVINDNGNQKEITLVTCASGNPGETRRLIVSGELVKS</sequence>
<dbReference type="RefSeq" id="WP_010022282.1">
    <property type="nucleotide sequence ID" value="NZ_AZDS01000002.1"/>
</dbReference>
<feature type="active site" description="Proton donor/acceptor" evidence="4">
    <location>
        <position position="128"/>
    </location>
</feature>
<dbReference type="InterPro" id="IPR023365">
    <property type="entry name" value="Sortase_dom-sf"/>
</dbReference>
<dbReference type="CDD" id="cd06165">
    <property type="entry name" value="Sortase_A"/>
    <property type="match status" value="1"/>
</dbReference>
<evidence type="ECO:0000256" key="4">
    <source>
        <dbReference type="PIRSR" id="PIRSR605754-1"/>
    </source>
</evidence>